<organism evidence="1 2">
    <name type="scientific">Novosphingobium resinovorum</name>
    <dbReference type="NCBI Taxonomy" id="158500"/>
    <lineage>
        <taxon>Bacteria</taxon>
        <taxon>Pseudomonadati</taxon>
        <taxon>Pseudomonadota</taxon>
        <taxon>Alphaproteobacteria</taxon>
        <taxon>Sphingomonadales</taxon>
        <taxon>Sphingomonadaceae</taxon>
        <taxon>Novosphingobium</taxon>
    </lineage>
</organism>
<keyword evidence="2" id="KW-1185">Reference proteome</keyword>
<protein>
    <submittedName>
        <fullName evidence="1">Peptidoglycan-binding protein</fullName>
    </submittedName>
</protein>
<proteinExistence type="predicted"/>
<evidence type="ECO:0000313" key="1">
    <source>
        <dbReference type="EMBL" id="AOR77436.1"/>
    </source>
</evidence>
<dbReference type="AlphaFoldDB" id="A0A1D8A5R3"/>
<name>A0A1D8A5R3_9SPHN</name>
<dbReference type="Proteomes" id="UP000094626">
    <property type="component" value="Chromosome"/>
</dbReference>
<dbReference type="InterPro" id="IPR023346">
    <property type="entry name" value="Lysozyme-like_dom_sf"/>
</dbReference>
<dbReference type="EMBL" id="CP017075">
    <property type="protein sequence ID" value="AOR77436.1"/>
    <property type="molecule type" value="Genomic_DNA"/>
</dbReference>
<sequence>MIDKTASSNLTAANLSASQKARLIYDTARSEMSGRLWRAALGSTEETEGEGKSSITAISQSDPIGLDRLLAILDPDSKAALDTAAVPQAEAPAETSGDAVSAMGGGPNARYAGMLDAAAERTGLPASALAAIVDAEAAKGAGGTWQPYSRNPRSSAAGLGQFLNGTWEGEAERSGTWLNSTAEANGWLDARGQVKAESRGALLALRYDPRASIEAVADYASANVAALRRSGATIGAGTTEVAQAAYLGHHLGVGDAKRFLAGGLSPDRARKLLGAQVGSAAAERRIAQAGSAVAAHRSWLMDYVGKHVRPERFA</sequence>
<dbReference type="RefSeq" id="WP_069708455.1">
    <property type="nucleotide sequence ID" value="NZ_CP017075.1"/>
</dbReference>
<dbReference type="Gene3D" id="1.10.530.10">
    <property type="match status" value="1"/>
</dbReference>
<dbReference type="KEGG" id="nre:BES08_12250"/>
<dbReference type="OrthoDB" id="8477976at2"/>
<reference evidence="2" key="1">
    <citation type="journal article" date="2017" name="J. Biotechnol.">
        <title>Complete genome sequence of Novosphingobium resinovorum SA1, a versatile xenobiotic-degrading bacterium capable of utilizing sulfanilic acid.</title>
        <authorList>
            <person name="Hegedus B."/>
            <person name="Kos P.B."/>
            <person name="Balint B."/>
            <person name="Maroti G."/>
            <person name="Gan H.M."/>
            <person name="Perei K."/>
            <person name="Rakhely G."/>
        </authorList>
    </citation>
    <scope>NUCLEOTIDE SEQUENCE [LARGE SCALE GENOMIC DNA]</scope>
    <source>
        <strain evidence="2">SA1</strain>
    </source>
</reference>
<accession>A0A1D8A5R3</accession>
<gene>
    <name evidence="1" type="ORF">BES08_12250</name>
</gene>
<dbReference type="SUPFAM" id="SSF53955">
    <property type="entry name" value="Lysozyme-like"/>
    <property type="match status" value="1"/>
</dbReference>
<evidence type="ECO:0000313" key="2">
    <source>
        <dbReference type="Proteomes" id="UP000094626"/>
    </source>
</evidence>